<gene>
    <name evidence="2" type="ORF">GQF63_12485</name>
</gene>
<dbReference type="RefSeq" id="WP_160369568.1">
    <property type="nucleotide sequence ID" value="NZ_WSQA01000009.1"/>
</dbReference>
<reference evidence="2 3" key="1">
    <citation type="submission" date="2019-12" db="EMBL/GenBank/DDBJ databases">
        <authorList>
            <person name="Dong K."/>
        </authorList>
    </citation>
    <scope>NUCLEOTIDE SEQUENCE [LARGE SCALE GENOMIC DNA]</scope>
    <source>
        <strain evidence="2 3">JCM 31225</strain>
    </source>
</reference>
<dbReference type="Proteomes" id="UP000435036">
    <property type="component" value="Unassembled WGS sequence"/>
</dbReference>
<accession>A0A6N8KZC5</accession>
<comment type="caution">
    <text evidence="2">The sequence shown here is derived from an EMBL/GenBank/DDBJ whole genome shotgun (WGS) entry which is preliminary data.</text>
</comment>
<organism evidence="2 3">
    <name type="scientific">Sphingobacterium humi</name>
    <dbReference type="NCBI Taxonomy" id="1796905"/>
    <lineage>
        <taxon>Bacteria</taxon>
        <taxon>Pseudomonadati</taxon>
        <taxon>Bacteroidota</taxon>
        <taxon>Sphingobacteriia</taxon>
        <taxon>Sphingobacteriales</taxon>
        <taxon>Sphingobacteriaceae</taxon>
        <taxon>Sphingobacterium</taxon>
    </lineage>
</organism>
<dbReference type="EMBL" id="WSQA01000009">
    <property type="protein sequence ID" value="MVZ62843.1"/>
    <property type="molecule type" value="Genomic_DNA"/>
</dbReference>
<evidence type="ECO:0000313" key="3">
    <source>
        <dbReference type="Proteomes" id="UP000435036"/>
    </source>
</evidence>
<name>A0A6N8KZC5_9SPHI</name>
<evidence type="ECO:0000256" key="1">
    <source>
        <dbReference type="SAM" id="MobiDB-lite"/>
    </source>
</evidence>
<keyword evidence="3" id="KW-1185">Reference proteome</keyword>
<feature type="region of interest" description="Disordered" evidence="1">
    <location>
        <begin position="46"/>
        <end position="67"/>
    </location>
</feature>
<sequence length="67" mass="7363">MAKTRYTKGGIAQKMKYQSPLITVITIEMEACIAATSTFISSEASPSEAPLVTDWEEEQGSTLKMDF</sequence>
<dbReference type="AlphaFoldDB" id="A0A6N8KZC5"/>
<evidence type="ECO:0000313" key="2">
    <source>
        <dbReference type="EMBL" id="MVZ62843.1"/>
    </source>
</evidence>
<protein>
    <submittedName>
        <fullName evidence="2">Uncharacterized protein</fullName>
    </submittedName>
</protein>
<proteinExistence type="predicted"/>